<dbReference type="GO" id="GO:0015187">
    <property type="term" value="F:glycine transmembrane transporter activity"/>
    <property type="evidence" value="ECO:0007669"/>
    <property type="project" value="UniProtKB-ARBA"/>
</dbReference>
<evidence type="ECO:0000256" key="8">
    <source>
        <dbReference type="ARBA" id="ARBA00023136"/>
    </source>
</evidence>
<evidence type="ECO:0000256" key="10">
    <source>
        <dbReference type="ARBA" id="ARBA00023329"/>
    </source>
</evidence>
<feature type="transmembrane region" description="Helical" evidence="20">
    <location>
        <begin position="388"/>
        <end position="408"/>
    </location>
</feature>
<evidence type="ECO:0000313" key="22">
    <source>
        <dbReference type="EMBL" id="CAD7425372.1"/>
    </source>
</evidence>
<dbReference type="Gene3D" id="1.25.40.20">
    <property type="entry name" value="Ankyrin repeat-containing domain"/>
    <property type="match status" value="1"/>
</dbReference>
<feature type="transmembrane region" description="Helical" evidence="20">
    <location>
        <begin position="556"/>
        <end position="576"/>
    </location>
</feature>
<dbReference type="SUPFAM" id="SSF48403">
    <property type="entry name" value="Ankyrin repeat"/>
    <property type="match status" value="1"/>
</dbReference>
<feature type="domain" description="Amino acid transporter transmembrane" evidence="21">
    <location>
        <begin position="291"/>
        <end position="684"/>
    </location>
</feature>
<evidence type="ECO:0000256" key="5">
    <source>
        <dbReference type="ARBA" id="ARBA00022775"/>
    </source>
</evidence>
<protein>
    <recommendedName>
        <fullName evidence="15">Vesicular inhibitory amino acid transporter</fullName>
    </recommendedName>
    <alternativeName>
        <fullName evidence="16">Solute carrier family 32 member 1</fullName>
    </alternativeName>
    <alternativeName>
        <fullName evidence="17">Vesicular GABA transporter</fullName>
    </alternativeName>
</protein>
<dbReference type="GO" id="GO:0006836">
    <property type="term" value="P:neurotransmitter transport"/>
    <property type="evidence" value="ECO:0007669"/>
    <property type="project" value="UniProtKB-KW"/>
</dbReference>
<feature type="compositionally biased region" description="Low complexity" evidence="19">
    <location>
        <begin position="240"/>
        <end position="249"/>
    </location>
</feature>
<dbReference type="GO" id="GO:0060077">
    <property type="term" value="C:inhibitory synapse"/>
    <property type="evidence" value="ECO:0007669"/>
    <property type="project" value="UniProtKB-ARBA"/>
</dbReference>
<organism evidence="22">
    <name type="scientific">Timema monikensis</name>
    <dbReference type="NCBI Taxonomy" id="170555"/>
    <lineage>
        <taxon>Eukaryota</taxon>
        <taxon>Metazoa</taxon>
        <taxon>Ecdysozoa</taxon>
        <taxon>Arthropoda</taxon>
        <taxon>Hexapoda</taxon>
        <taxon>Insecta</taxon>
        <taxon>Pterygota</taxon>
        <taxon>Neoptera</taxon>
        <taxon>Polyneoptera</taxon>
        <taxon>Phasmatodea</taxon>
        <taxon>Timematodea</taxon>
        <taxon>Timematoidea</taxon>
        <taxon>Timematidae</taxon>
        <taxon>Timema</taxon>
    </lineage>
</organism>
<reference evidence="22" key="1">
    <citation type="submission" date="2020-11" db="EMBL/GenBank/DDBJ databases">
        <authorList>
            <person name="Tran Van P."/>
        </authorList>
    </citation>
    <scope>NUCLEOTIDE SEQUENCE</scope>
</reference>
<keyword evidence="10" id="KW-0968">Cytoplasmic vesicle</keyword>
<dbReference type="GO" id="GO:0140800">
    <property type="term" value="F:gamma-aminobutyric acid:proton antiporter activity"/>
    <property type="evidence" value="ECO:0007669"/>
    <property type="project" value="UniProtKB-ARBA"/>
</dbReference>
<accession>A0A7R9HK74</accession>
<feature type="transmembrane region" description="Helical" evidence="20">
    <location>
        <begin position="629"/>
        <end position="653"/>
    </location>
</feature>
<evidence type="ECO:0000256" key="2">
    <source>
        <dbReference type="ARBA" id="ARBA00008066"/>
    </source>
</evidence>
<dbReference type="FunFam" id="1.20.1740.10:FF:000062">
    <property type="entry name" value="Vesicular inhibitory amino acid transporter"/>
    <property type="match status" value="1"/>
</dbReference>
<evidence type="ECO:0000256" key="14">
    <source>
        <dbReference type="ARBA" id="ARBA00036440"/>
    </source>
</evidence>
<dbReference type="InterPro" id="IPR013057">
    <property type="entry name" value="AA_transpt_TM"/>
</dbReference>
<evidence type="ECO:0000256" key="7">
    <source>
        <dbReference type="ARBA" id="ARBA00023018"/>
    </source>
</evidence>
<evidence type="ECO:0000256" key="9">
    <source>
        <dbReference type="ARBA" id="ARBA00023273"/>
    </source>
</evidence>
<dbReference type="Pfam" id="PF01490">
    <property type="entry name" value="Aa_trans"/>
    <property type="match status" value="1"/>
</dbReference>
<dbReference type="GO" id="GO:0030659">
    <property type="term" value="C:cytoplasmic vesicle membrane"/>
    <property type="evidence" value="ECO:0007669"/>
    <property type="project" value="UniProtKB-SubCell"/>
</dbReference>
<keyword evidence="3" id="KW-0813">Transport</keyword>
<feature type="transmembrane region" description="Helical" evidence="20">
    <location>
        <begin position="322"/>
        <end position="343"/>
    </location>
</feature>
<evidence type="ECO:0000256" key="19">
    <source>
        <dbReference type="SAM" id="MobiDB-lite"/>
    </source>
</evidence>
<gene>
    <name evidence="22" type="ORF">TMSB3V08_LOCUS2282</name>
</gene>
<feature type="transmembrane region" description="Helical" evidence="20">
    <location>
        <begin position="414"/>
        <end position="431"/>
    </location>
</feature>
<evidence type="ECO:0000256" key="13">
    <source>
        <dbReference type="ARBA" id="ARBA00035961"/>
    </source>
</evidence>
<comment type="subcellular location">
    <subcellularLocation>
        <location evidence="1">Cytoplasmic vesicle membrane</location>
        <topology evidence="1">Multi-pass membrane protein</topology>
    </subcellularLocation>
    <subcellularLocation>
        <location evidence="11">Presynapse</location>
    </subcellularLocation>
</comment>
<dbReference type="EMBL" id="OB792937">
    <property type="protein sequence ID" value="CAD7425372.1"/>
    <property type="molecule type" value="Genomic_DNA"/>
</dbReference>
<feature type="transmembrane region" description="Helical" evidence="20">
    <location>
        <begin position="480"/>
        <end position="500"/>
    </location>
</feature>
<feature type="transmembrane region" description="Helical" evidence="20">
    <location>
        <begin position="605"/>
        <end position="623"/>
    </location>
</feature>
<keyword evidence="8 20" id="KW-0472">Membrane</keyword>
<dbReference type="GO" id="GO:0015179">
    <property type="term" value="F:L-amino acid transmembrane transporter activity"/>
    <property type="evidence" value="ECO:0007669"/>
    <property type="project" value="TreeGrafter"/>
</dbReference>
<evidence type="ECO:0000256" key="20">
    <source>
        <dbReference type="SAM" id="Phobius"/>
    </source>
</evidence>
<dbReference type="PANTHER" id="PTHR22950:SF689">
    <property type="entry name" value="VESICULAR INHIBITORY AMINO ACID TRANSPORTER"/>
    <property type="match status" value="1"/>
</dbReference>
<dbReference type="GO" id="GO:0051939">
    <property type="term" value="P:gamma-aminobutyric acid import"/>
    <property type="evidence" value="ECO:0007669"/>
    <property type="project" value="UniProtKB-ARBA"/>
</dbReference>
<keyword evidence="9" id="KW-0966">Cell projection</keyword>
<keyword evidence="6 20" id="KW-1133">Transmembrane helix</keyword>
<dbReference type="InterPro" id="IPR036770">
    <property type="entry name" value="Ankyrin_rpt-contain_sf"/>
</dbReference>
<evidence type="ECO:0000256" key="6">
    <source>
        <dbReference type="ARBA" id="ARBA00022989"/>
    </source>
</evidence>
<keyword evidence="7" id="KW-0770">Synapse</keyword>
<name>A0A7R9HK74_9NEOP</name>
<evidence type="ECO:0000256" key="16">
    <source>
        <dbReference type="ARBA" id="ARBA00041574"/>
    </source>
</evidence>
<evidence type="ECO:0000256" key="15">
    <source>
        <dbReference type="ARBA" id="ARBA00039542"/>
    </source>
</evidence>
<comment type="catalytic activity">
    <reaction evidence="14">
        <text>4-aminobutanoate(out) + n H(+)(in) = 4-aminobutanoate(in) + n H(+)(out)</text>
        <dbReference type="Rhea" id="RHEA:70979"/>
        <dbReference type="ChEBI" id="CHEBI:15378"/>
        <dbReference type="ChEBI" id="CHEBI:59888"/>
    </reaction>
</comment>
<dbReference type="AlphaFoldDB" id="A0A7R9HK74"/>
<keyword evidence="5" id="KW-0532">Neurotransmitter transport</keyword>
<evidence type="ECO:0000256" key="1">
    <source>
        <dbReference type="ARBA" id="ARBA00004439"/>
    </source>
</evidence>
<evidence type="ECO:0000256" key="4">
    <source>
        <dbReference type="ARBA" id="ARBA00022692"/>
    </source>
</evidence>
<feature type="transmembrane region" description="Helical" evidence="20">
    <location>
        <begin position="512"/>
        <end position="536"/>
    </location>
</feature>
<dbReference type="GO" id="GO:0098793">
    <property type="term" value="C:presynapse"/>
    <property type="evidence" value="ECO:0007669"/>
    <property type="project" value="UniProtKB-SubCell"/>
</dbReference>
<feature type="region of interest" description="Disordered" evidence="19">
    <location>
        <begin position="218"/>
        <end position="287"/>
    </location>
</feature>
<comment type="catalytic activity">
    <reaction evidence="13">
        <text>glycine(out) + n H(+)(in) = glycine(in) + n H(+)(out)</text>
        <dbReference type="Rhea" id="RHEA:70983"/>
        <dbReference type="ChEBI" id="CHEBI:15378"/>
        <dbReference type="ChEBI" id="CHEBI:57305"/>
    </reaction>
</comment>
<dbReference type="PANTHER" id="PTHR22950">
    <property type="entry name" value="AMINO ACID TRANSPORTER"/>
    <property type="match status" value="1"/>
</dbReference>
<evidence type="ECO:0000259" key="21">
    <source>
        <dbReference type="Pfam" id="PF01490"/>
    </source>
</evidence>
<comment type="catalytic activity">
    <reaction evidence="12">
        <text>beta-alanine(out) + n H(+)(in) = beta-alanine(in) + n H(+)(out)</text>
        <dbReference type="Rhea" id="RHEA:70987"/>
        <dbReference type="ChEBI" id="CHEBI:15378"/>
        <dbReference type="ChEBI" id="CHEBI:57966"/>
    </reaction>
</comment>
<dbReference type="GO" id="GO:0005774">
    <property type="term" value="C:vacuolar membrane"/>
    <property type="evidence" value="ECO:0007669"/>
    <property type="project" value="TreeGrafter"/>
</dbReference>
<sequence>MAQFGRFTVPPLRATLNVAWETLKATMPDSSPCFDLIDSPSRIREAWVKGASGQAVECILHLAASGQAVECISHLAASGQTVECISHLAASGQSVECISHLAASGQTVECISHLTASGQSVESILHLAASGQAVECILHLAASGQAVECISHLAASGQAVECISHLAACGQAAECISHLSASGQAVECISHLAASGRVRKAGRPKEEGAGEHVRFAQFGGAGGKMGESTELHTMPGGGPPDQQGGVQEDGFIERQPSYQQSRGGGSMASVDFASPGSGGGGEFGEGRSKHKIDEWQAAWNVTNAIQGMFIVSLPFAVLRGGYWAIAAMIGIAYICCYTGKILVECLYEDDPVTGQKVRVRDSYVGLARECFGPKWGARAVNVAQIIELLMTCILYVVVCGDLMVGTFPEGSIDTRSWMMLIGIFLIPLGFLKSLHHVSVLSFWCTMSHLVINAVILGYCLLEIPDWGWAKVKWSIDMENFPISLGVIVFSYTSQIFLPTLEGNLIDRSKFDWMLNWSHVAAAIFKSLFGYVCFLTFQNDTQQVITNNLHSPGFKGFVNFFLVVKAVLSYPLPYYAACELLEKAFFKARPDTIFPTIWALDGELKVWGLAFKVGVVVFTVLMAISIPHFAILMGFIGSFTGTMLSFIWPCYFHLKLKRPTLDRGTIAYDYFVIFLGVLFGIIGVYDSGSALIKAFEIGLPF</sequence>
<evidence type="ECO:0000256" key="12">
    <source>
        <dbReference type="ARBA" id="ARBA00035892"/>
    </source>
</evidence>
<evidence type="ECO:0000256" key="17">
    <source>
        <dbReference type="ARBA" id="ARBA00042394"/>
    </source>
</evidence>
<feature type="transmembrane region" description="Helical" evidence="20">
    <location>
        <begin position="665"/>
        <end position="684"/>
    </location>
</feature>
<evidence type="ECO:0000256" key="11">
    <source>
        <dbReference type="ARBA" id="ARBA00034106"/>
    </source>
</evidence>
<keyword evidence="4 20" id="KW-0812">Transmembrane</keyword>
<comment type="function">
    <text evidence="18">Antiporter that exchanges vesicular protons for cytosolic 4-aminobutanoate or to a lesser extend glycine, thus allowing their secretion from nerve terminals. The transport is equally dependent on the chemical and electrical components of the proton gradient. May also transport beta-alanine. Acidification of GABAergic synaptic vesicles is a prerequisite for 4-aminobutanoate uptake.</text>
</comment>
<comment type="similarity">
    <text evidence="2">Belongs to the amino acid/polyamine transporter 2 family.</text>
</comment>
<proteinExistence type="inferred from homology"/>
<evidence type="ECO:0000256" key="18">
    <source>
        <dbReference type="ARBA" id="ARBA00046163"/>
    </source>
</evidence>
<evidence type="ECO:0000256" key="3">
    <source>
        <dbReference type="ARBA" id="ARBA00022448"/>
    </source>
</evidence>